<comment type="caution">
    <text evidence="1">The sequence shown here is derived from an EMBL/GenBank/DDBJ whole genome shotgun (WGS) entry which is preliminary data.</text>
</comment>
<sequence length="158" mass="17222">MLRMEVLAIGVCCSATFPRGSERCSGEDHGTSSVGRYGVGGYPREGDASLAVRSMRRRVPFREEREGPVGQLRLLPRNVSLEDSQLEIVYCIEFDDSFISLDLPIGTDYRIGDSSGSPLWLGSSPCKAANALMAEAFALLEVLKSVTSPIAYLLMDQI</sequence>
<dbReference type="AlphaFoldDB" id="A0A426YQQ6"/>
<dbReference type="EMBL" id="AMZH03010809">
    <property type="protein sequence ID" value="RRT54044.1"/>
    <property type="molecule type" value="Genomic_DNA"/>
</dbReference>
<evidence type="ECO:0000313" key="2">
    <source>
        <dbReference type="Proteomes" id="UP000287651"/>
    </source>
</evidence>
<reference evidence="1 2" key="1">
    <citation type="journal article" date="2014" name="Agronomy (Basel)">
        <title>A Draft Genome Sequence for Ensete ventricosum, the Drought-Tolerant Tree Against Hunger.</title>
        <authorList>
            <person name="Harrison J."/>
            <person name="Moore K.A."/>
            <person name="Paszkiewicz K."/>
            <person name="Jones T."/>
            <person name="Grant M."/>
            <person name="Ambacheew D."/>
            <person name="Muzemil S."/>
            <person name="Studholme D.J."/>
        </authorList>
    </citation>
    <scope>NUCLEOTIDE SEQUENCE [LARGE SCALE GENOMIC DNA]</scope>
</reference>
<name>A0A426YQQ6_ENSVE</name>
<protein>
    <submittedName>
        <fullName evidence="1">Uncharacterized protein</fullName>
    </submittedName>
</protein>
<gene>
    <name evidence="1" type="ORF">B296_00049431</name>
</gene>
<proteinExistence type="predicted"/>
<accession>A0A426YQQ6</accession>
<dbReference type="Proteomes" id="UP000287651">
    <property type="component" value="Unassembled WGS sequence"/>
</dbReference>
<evidence type="ECO:0000313" key="1">
    <source>
        <dbReference type="EMBL" id="RRT54044.1"/>
    </source>
</evidence>
<organism evidence="1 2">
    <name type="scientific">Ensete ventricosum</name>
    <name type="common">Abyssinian banana</name>
    <name type="synonym">Musa ensete</name>
    <dbReference type="NCBI Taxonomy" id="4639"/>
    <lineage>
        <taxon>Eukaryota</taxon>
        <taxon>Viridiplantae</taxon>
        <taxon>Streptophyta</taxon>
        <taxon>Embryophyta</taxon>
        <taxon>Tracheophyta</taxon>
        <taxon>Spermatophyta</taxon>
        <taxon>Magnoliopsida</taxon>
        <taxon>Liliopsida</taxon>
        <taxon>Zingiberales</taxon>
        <taxon>Musaceae</taxon>
        <taxon>Ensete</taxon>
    </lineage>
</organism>